<evidence type="ECO:0000313" key="3">
    <source>
        <dbReference type="EMBL" id="KAJ8598859.1"/>
    </source>
</evidence>
<dbReference type="Gene3D" id="3.40.50.1820">
    <property type="entry name" value="alpha/beta hydrolase"/>
    <property type="match status" value="1"/>
</dbReference>
<evidence type="ECO:0000313" key="4">
    <source>
        <dbReference type="Proteomes" id="UP001230188"/>
    </source>
</evidence>
<sequence>MFVHIALVAAVPVDLGDIPSVLGERTRMRWRGYGTPIHLQLFLPRIWTPQKKWPLVVFLHGAAGNGWTAMNSQSLPRLLSRDQSTAANPAKTWTLEFGGTRYANETFADDFNFVVVMPQSDSSATSSGWNRGRLLEVKSLVNAVVDHYSIDTARVVLTGQSNGAVGAWLFAIHHPELWSAVVPICGASPIHPPIVAEHLRGVPIWVFHAATDAHVPVARSDELVAAIKAKRNKTRDKAPIRYTRYLAAPNPVDPAFADFTGHASGVPTAK</sequence>
<dbReference type="PANTHER" id="PTHR43037:SF5">
    <property type="entry name" value="FERULOYL ESTERASE"/>
    <property type="match status" value="1"/>
</dbReference>
<dbReference type="InterPro" id="IPR029058">
    <property type="entry name" value="AB_hydrolase_fold"/>
</dbReference>
<gene>
    <name evidence="3" type="ORF">CTAYLR_010659</name>
</gene>
<organism evidence="3 4">
    <name type="scientific">Chrysophaeum taylorii</name>
    <dbReference type="NCBI Taxonomy" id="2483200"/>
    <lineage>
        <taxon>Eukaryota</taxon>
        <taxon>Sar</taxon>
        <taxon>Stramenopiles</taxon>
        <taxon>Ochrophyta</taxon>
        <taxon>Pelagophyceae</taxon>
        <taxon>Pelagomonadales</taxon>
        <taxon>Pelagomonadaceae</taxon>
        <taxon>Chrysophaeum</taxon>
    </lineage>
</organism>
<dbReference type="EMBL" id="JAQMWT010000631">
    <property type="protein sequence ID" value="KAJ8598859.1"/>
    <property type="molecule type" value="Genomic_DNA"/>
</dbReference>
<proteinExistence type="predicted"/>
<dbReference type="InterPro" id="IPR050955">
    <property type="entry name" value="Plant_Biomass_Hydrol_Est"/>
</dbReference>
<reference evidence="3" key="1">
    <citation type="submission" date="2023-01" db="EMBL/GenBank/DDBJ databases">
        <title>Metagenome sequencing of chrysophaentin producing Chrysophaeum taylorii.</title>
        <authorList>
            <person name="Davison J."/>
            <person name="Bewley C."/>
        </authorList>
    </citation>
    <scope>NUCLEOTIDE SEQUENCE</scope>
    <source>
        <strain evidence="3">NIES-1699</strain>
    </source>
</reference>
<evidence type="ECO:0000256" key="2">
    <source>
        <dbReference type="ARBA" id="ARBA00022801"/>
    </source>
</evidence>
<name>A0AAD7XHZ5_9STRA</name>
<evidence type="ECO:0008006" key="5">
    <source>
        <dbReference type="Google" id="ProtNLM"/>
    </source>
</evidence>
<protein>
    <recommendedName>
        <fullName evidence="5">Feruloyl esterase</fullName>
    </recommendedName>
</protein>
<dbReference type="InterPro" id="IPR000801">
    <property type="entry name" value="Esterase-like"/>
</dbReference>
<dbReference type="Pfam" id="PF00756">
    <property type="entry name" value="Esterase"/>
    <property type="match status" value="1"/>
</dbReference>
<keyword evidence="2" id="KW-0378">Hydrolase</keyword>
<keyword evidence="1" id="KW-0732">Signal</keyword>
<dbReference type="PANTHER" id="PTHR43037">
    <property type="entry name" value="UNNAMED PRODUCT-RELATED"/>
    <property type="match status" value="1"/>
</dbReference>
<comment type="caution">
    <text evidence="3">The sequence shown here is derived from an EMBL/GenBank/DDBJ whole genome shotgun (WGS) entry which is preliminary data.</text>
</comment>
<dbReference type="GO" id="GO:0016787">
    <property type="term" value="F:hydrolase activity"/>
    <property type="evidence" value="ECO:0007669"/>
    <property type="project" value="UniProtKB-KW"/>
</dbReference>
<evidence type="ECO:0000256" key="1">
    <source>
        <dbReference type="ARBA" id="ARBA00022729"/>
    </source>
</evidence>
<dbReference type="Proteomes" id="UP001230188">
    <property type="component" value="Unassembled WGS sequence"/>
</dbReference>
<keyword evidence="4" id="KW-1185">Reference proteome</keyword>
<dbReference type="AlphaFoldDB" id="A0AAD7XHZ5"/>
<accession>A0AAD7XHZ5</accession>
<dbReference type="SUPFAM" id="SSF53474">
    <property type="entry name" value="alpha/beta-Hydrolases"/>
    <property type="match status" value="1"/>
</dbReference>